<evidence type="ECO:0000313" key="4">
    <source>
        <dbReference type="Proteomes" id="UP000014174"/>
    </source>
</evidence>
<feature type="domain" description="CAAX prenyl protease 2/Lysostaphin resistance protein A-like" evidence="2">
    <location>
        <begin position="111"/>
        <end position="205"/>
    </location>
</feature>
<dbReference type="PANTHER" id="PTHR39430">
    <property type="entry name" value="MEMBRANE-ASSOCIATED PROTEASE-RELATED"/>
    <property type="match status" value="1"/>
</dbReference>
<dbReference type="PANTHER" id="PTHR39430:SF1">
    <property type="entry name" value="PROTEASE"/>
    <property type="match status" value="1"/>
</dbReference>
<dbReference type="Proteomes" id="UP000014174">
    <property type="component" value="Unassembled WGS sequence"/>
</dbReference>
<evidence type="ECO:0000313" key="3">
    <source>
        <dbReference type="EMBL" id="EOR95768.1"/>
    </source>
</evidence>
<feature type="transmembrane region" description="Helical" evidence="1">
    <location>
        <begin position="231"/>
        <end position="252"/>
    </location>
</feature>
<keyword evidence="1" id="KW-1133">Transmembrane helix</keyword>
<keyword evidence="4" id="KW-1185">Reference proteome</keyword>
<dbReference type="eggNOG" id="COG1266">
    <property type="taxonomic scope" value="Bacteria"/>
</dbReference>
<evidence type="ECO:0000256" key="1">
    <source>
        <dbReference type="SAM" id="Phobius"/>
    </source>
</evidence>
<dbReference type="STRING" id="1150600.ADIARSV_1081"/>
<feature type="transmembrane region" description="Helical" evidence="1">
    <location>
        <begin position="37"/>
        <end position="52"/>
    </location>
</feature>
<feature type="transmembrane region" description="Helical" evidence="1">
    <location>
        <begin position="73"/>
        <end position="97"/>
    </location>
</feature>
<evidence type="ECO:0000259" key="2">
    <source>
        <dbReference type="Pfam" id="PF02517"/>
    </source>
</evidence>
<name>R9GVS9_9SPHI</name>
<dbReference type="RefSeq" id="WP_016194325.1">
    <property type="nucleotide sequence ID" value="NZ_AQPN01000043.1"/>
</dbReference>
<dbReference type="GO" id="GO:0004175">
    <property type="term" value="F:endopeptidase activity"/>
    <property type="evidence" value="ECO:0007669"/>
    <property type="project" value="UniProtKB-ARBA"/>
</dbReference>
<dbReference type="Pfam" id="PF02517">
    <property type="entry name" value="Rce1-like"/>
    <property type="match status" value="1"/>
</dbReference>
<proteinExistence type="predicted"/>
<dbReference type="EMBL" id="AQPN01000043">
    <property type="protein sequence ID" value="EOR95768.1"/>
    <property type="molecule type" value="Genomic_DNA"/>
</dbReference>
<dbReference type="InterPro" id="IPR003675">
    <property type="entry name" value="Rce1/LyrA-like_dom"/>
</dbReference>
<keyword evidence="1" id="KW-0812">Transmembrane</keyword>
<keyword evidence="1" id="KW-0472">Membrane</keyword>
<feature type="transmembrane region" description="Helical" evidence="1">
    <location>
        <begin position="109"/>
        <end position="130"/>
    </location>
</feature>
<sequence>MKTRLNKLQALLKVLIYFSVLCMATFIAGIVPVINDFIFFFLVSLIISWYLLRTEGTSLLSLGFFPTKRQDGYDFYLGLGIGILMLICTTIITLYLTQDKWTFNQHIDPIYLIVTFLMCLWSAFVQEFVFRGYPFQTLLKNFTPWLAQLFIVIPFGLMHLDHTMSVTDAGKVMLTTGLGSILFGLTYIKTKRLVMPVGIHLGWNYAQELIPRTAGGNHSSLLKVTTNHEQYSGFMILMPFLLIVSVTIILIASCKKSLVLPSRS</sequence>
<feature type="transmembrane region" description="Helical" evidence="1">
    <location>
        <begin position="172"/>
        <end position="188"/>
    </location>
</feature>
<dbReference type="OrthoDB" id="324900at2"/>
<comment type="caution">
    <text evidence="3">The sequence shown here is derived from an EMBL/GenBank/DDBJ whole genome shotgun (WGS) entry which is preliminary data.</text>
</comment>
<gene>
    <name evidence="3" type="ORF">ADIARSV_1081</name>
</gene>
<dbReference type="GO" id="GO:0080120">
    <property type="term" value="P:CAAX-box protein maturation"/>
    <property type="evidence" value="ECO:0007669"/>
    <property type="project" value="UniProtKB-ARBA"/>
</dbReference>
<reference evidence="3 4" key="1">
    <citation type="journal article" date="2013" name="Genome Announc.">
        <title>Draft Genome Sequence of Arcticibacter svalbardensis Strain MN12-7T, a Member of the Family Sphingobacteriaceae Isolated from an Arctic Soil Sample.</title>
        <authorList>
            <person name="Shivaji S."/>
            <person name="Ara S."/>
            <person name="Prasad S."/>
            <person name="Manasa B.P."/>
            <person name="Begum Z."/>
            <person name="Singh A."/>
            <person name="Kumar Pinnaka A."/>
        </authorList>
    </citation>
    <scope>NUCLEOTIDE SEQUENCE [LARGE SCALE GENOMIC DNA]</scope>
    <source>
        <strain evidence="3 4">MN12-7</strain>
    </source>
</reference>
<accession>R9GVS9</accession>
<feature type="transmembrane region" description="Helical" evidence="1">
    <location>
        <begin position="142"/>
        <end position="160"/>
    </location>
</feature>
<organism evidence="3 4">
    <name type="scientific">Arcticibacter svalbardensis MN12-7</name>
    <dbReference type="NCBI Taxonomy" id="1150600"/>
    <lineage>
        <taxon>Bacteria</taxon>
        <taxon>Pseudomonadati</taxon>
        <taxon>Bacteroidota</taxon>
        <taxon>Sphingobacteriia</taxon>
        <taxon>Sphingobacteriales</taxon>
        <taxon>Sphingobacteriaceae</taxon>
        <taxon>Arcticibacter</taxon>
    </lineage>
</organism>
<protein>
    <submittedName>
        <fullName evidence="3">Abortive infection protein</fullName>
    </submittedName>
</protein>
<dbReference type="AlphaFoldDB" id="R9GVS9"/>
<feature type="transmembrane region" description="Helical" evidence="1">
    <location>
        <begin position="12"/>
        <end position="31"/>
    </location>
</feature>